<reference evidence="10" key="1">
    <citation type="journal article" date="2018" name="PLoS Negl. Trop. Dis.">
        <title>An insight into the salivary gland and fat body transcriptome of Panstrongylus lignarius (Hemiptera: Heteroptera), the main vector of Chagas disease in Peru.</title>
        <authorList>
            <person name="Nevoa J.C."/>
            <person name="Mendes M.T."/>
            <person name="da Silva M.V."/>
            <person name="Soares S.C."/>
            <person name="Oliveira C.J.F."/>
            <person name="Ribeiro J.M.C."/>
        </authorList>
    </citation>
    <scope>NUCLEOTIDE SEQUENCE</scope>
</reference>
<dbReference type="PANTHER" id="PTHR23403">
    <property type="entry name" value="TREHALASE"/>
    <property type="match status" value="1"/>
</dbReference>
<dbReference type="EMBL" id="GFTR01007580">
    <property type="protein sequence ID" value="JAW08846.1"/>
    <property type="molecule type" value="Transcribed_RNA"/>
</dbReference>
<keyword evidence="8" id="KW-1133">Transmembrane helix</keyword>
<dbReference type="EC" id="3.2.1.28" evidence="3 7"/>
<evidence type="ECO:0000256" key="5">
    <source>
        <dbReference type="ARBA" id="ARBA00022801"/>
    </source>
</evidence>
<keyword evidence="8" id="KW-0812">Transmembrane</keyword>
<evidence type="ECO:0000256" key="8">
    <source>
        <dbReference type="SAM" id="Phobius"/>
    </source>
</evidence>
<evidence type="ECO:0000313" key="10">
    <source>
        <dbReference type="EMBL" id="JAW08846.1"/>
    </source>
</evidence>
<evidence type="ECO:0000256" key="4">
    <source>
        <dbReference type="ARBA" id="ARBA00019905"/>
    </source>
</evidence>
<sequence length="639" mass="73794">MARANLLFILLLAVLFSLVSSSNSINKNALTRTCPSEIYCYGKLLHQIQMAKIFPDSKTFVDMKMKQNSTQILKQFNELLMQKTCHPSVDDLKNFLAAHFEPAGSEFEEWEPSDWHASPKFLEKIDDRGLKKWAEQLHELWKHLGRKMKEDVYKNSNLYSIIPVPNPVIVPGGRFREFYYWDSYWIVRGLLYSEMYDTVKGMLNNFVSIVDRYGLIPNGGRIYYMMRSQPPLFIPMVDSYLEFTNDTEFLEKNIKSLEKEFLFWMKNRTIVVSKDGRNYTLCQYHDHTSGPRPESYREDVESAQFINKAEDKDRFYSELKSAAESGLDFSSRWFINDQGTNQGNLTDLKIKLIVPVDLNAIIYWNAKLLSKFFKILNRPKEAEVYEKISDKWLEAVDEILWHPEVGAWLDYDLLNKKKRDYVYPSNLSPLWTNCYPADKKNDYTDKVIKYIVKRKVLENLGGVPASLEHTGEQWDYPNAWPPHQYIIIMGLENANTTETKGLAFELAERWVQSNYKAYLPHKAMYEKYDATVVGGHGGGGEYEVQLGFGWSNGVILELLDRYGARLVGKERYDGAQQTSAMMNTGVTYSSNHFGPVFTLLLAFGATLTAGCIGAVVYAKRHSPWPDKSKYMKIPRASDL</sequence>
<feature type="chain" id="PRO_5012397912" description="Trehalase" evidence="9">
    <location>
        <begin position="22"/>
        <end position="639"/>
    </location>
</feature>
<feature type="signal peptide" evidence="9">
    <location>
        <begin position="1"/>
        <end position="21"/>
    </location>
</feature>
<name>A0A224X931_9HEMI</name>
<accession>A0A224X931</accession>
<feature type="transmembrane region" description="Helical" evidence="8">
    <location>
        <begin position="596"/>
        <end position="618"/>
    </location>
</feature>
<dbReference type="SUPFAM" id="SSF48208">
    <property type="entry name" value="Six-hairpin glycosidases"/>
    <property type="match status" value="1"/>
</dbReference>
<keyword evidence="8" id="KW-0472">Membrane</keyword>
<organism evidence="10">
    <name type="scientific">Panstrongylus lignarius</name>
    <dbReference type="NCBI Taxonomy" id="156445"/>
    <lineage>
        <taxon>Eukaryota</taxon>
        <taxon>Metazoa</taxon>
        <taxon>Ecdysozoa</taxon>
        <taxon>Arthropoda</taxon>
        <taxon>Hexapoda</taxon>
        <taxon>Insecta</taxon>
        <taxon>Pterygota</taxon>
        <taxon>Neoptera</taxon>
        <taxon>Paraneoptera</taxon>
        <taxon>Hemiptera</taxon>
        <taxon>Heteroptera</taxon>
        <taxon>Panheteroptera</taxon>
        <taxon>Cimicomorpha</taxon>
        <taxon>Reduviidae</taxon>
        <taxon>Triatominae</taxon>
        <taxon>Panstrongylus</taxon>
    </lineage>
</organism>
<dbReference type="InterPro" id="IPR008928">
    <property type="entry name" value="6-hairpin_glycosidase_sf"/>
</dbReference>
<dbReference type="GO" id="GO:0005993">
    <property type="term" value="P:trehalose catabolic process"/>
    <property type="evidence" value="ECO:0007669"/>
    <property type="project" value="TreeGrafter"/>
</dbReference>
<keyword evidence="5 7" id="KW-0378">Hydrolase</keyword>
<dbReference type="GO" id="GO:0004555">
    <property type="term" value="F:alpha,alpha-trehalase activity"/>
    <property type="evidence" value="ECO:0007669"/>
    <property type="project" value="UniProtKB-EC"/>
</dbReference>
<dbReference type="Pfam" id="PF01204">
    <property type="entry name" value="Trehalase"/>
    <property type="match status" value="1"/>
</dbReference>
<comment type="similarity">
    <text evidence="2 7">Belongs to the glycosyl hydrolase 37 family.</text>
</comment>
<dbReference type="PROSITE" id="PS00927">
    <property type="entry name" value="TREHALASE_1"/>
    <property type="match status" value="1"/>
</dbReference>
<evidence type="ECO:0000256" key="6">
    <source>
        <dbReference type="ARBA" id="ARBA00023295"/>
    </source>
</evidence>
<dbReference type="PRINTS" id="PR00744">
    <property type="entry name" value="GLHYDRLASE37"/>
</dbReference>
<protein>
    <recommendedName>
        <fullName evidence="4 7">Trehalase</fullName>
        <ecNumber evidence="3 7">3.2.1.28</ecNumber>
    </recommendedName>
    <alternativeName>
        <fullName evidence="7">Alpha-trehalose glucohydrolase</fullName>
    </alternativeName>
</protein>
<dbReference type="PROSITE" id="PS00928">
    <property type="entry name" value="TREHALASE_2"/>
    <property type="match status" value="1"/>
</dbReference>
<dbReference type="PANTHER" id="PTHR23403:SF1">
    <property type="entry name" value="TREHALASE"/>
    <property type="match status" value="1"/>
</dbReference>
<evidence type="ECO:0000256" key="1">
    <source>
        <dbReference type="ARBA" id="ARBA00001576"/>
    </source>
</evidence>
<evidence type="ECO:0000256" key="9">
    <source>
        <dbReference type="SAM" id="SignalP"/>
    </source>
</evidence>
<dbReference type="Gene3D" id="1.50.10.10">
    <property type="match status" value="1"/>
</dbReference>
<comment type="catalytic activity">
    <reaction evidence="1 7">
        <text>alpha,alpha-trehalose + H2O = alpha-D-glucose + beta-D-glucose</text>
        <dbReference type="Rhea" id="RHEA:32675"/>
        <dbReference type="ChEBI" id="CHEBI:15377"/>
        <dbReference type="ChEBI" id="CHEBI:15903"/>
        <dbReference type="ChEBI" id="CHEBI:16551"/>
        <dbReference type="ChEBI" id="CHEBI:17925"/>
        <dbReference type="EC" id="3.2.1.28"/>
    </reaction>
</comment>
<keyword evidence="9" id="KW-0732">Signal</keyword>
<dbReference type="InterPro" id="IPR012341">
    <property type="entry name" value="6hp_glycosidase-like_sf"/>
</dbReference>
<dbReference type="AlphaFoldDB" id="A0A224X931"/>
<proteinExistence type="inferred from homology"/>
<dbReference type="InterPro" id="IPR001661">
    <property type="entry name" value="Glyco_hydro_37"/>
</dbReference>
<evidence type="ECO:0000256" key="7">
    <source>
        <dbReference type="RuleBase" id="RU361180"/>
    </source>
</evidence>
<evidence type="ECO:0000256" key="2">
    <source>
        <dbReference type="ARBA" id="ARBA00005615"/>
    </source>
</evidence>
<keyword evidence="6 7" id="KW-0326">Glycosidase</keyword>
<dbReference type="InterPro" id="IPR018232">
    <property type="entry name" value="Glyco_hydro_37_CS"/>
</dbReference>
<evidence type="ECO:0000256" key="3">
    <source>
        <dbReference type="ARBA" id="ARBA00012757"/>
    </source>
</evidence>